<gene>
    <name evidence="13" type="primary">LOC116287622</name>
</gene>
<dbReference type="SUPFAM" id="SSF64268">
    <property type="entry name" value="PX domain"/>
    <property type="match status" value="1"/>
</dbReference>
<evidence type="ECO:0000256" key="3">
    <source>
        <dbReference type="ARBA" id="ARBA00010883"/>
    </source>
</evidence>
<dbReference type="InParanoid" id="A0A6P8H3Y6"/>
<dbReference type="GO" id="GO:0016050">
    <property type="term" value="P:vesicle organization"/>
    <property type="evidence" value="ECO:0007669"/>
    <property type="project" value="TreeGrafter"/>
</dbReference>
<evidence type="ECO:0000256" key="2">
    <source>
        <dbReference type="ARBA" id="ARBA00004496"/>
    </source>
</evidence>
<keyword evidence="12" id="KW-1185">Reference proteome</keyword>
<dbReference type="FunCoup" id="A0A6P8H3Y6">
    <property type="interactions" value="718"/>
</dbReference>
<evidence type="ECO:0000259" key="11">
    <source>
        <dbReference type="PROSITE" id="PS50195"/>
    </source>
</evidence>
<dbReference type="KEGG" id="aten:116287622"/>
<dbReference type="Proteomes" id="UP000515163">
    <property type="component" value="Unplaced"/>
</dbReference>
<dbReference type="GO" id="GO:0006886">
    <property type="term" value="P:intracellular protein transport"/>
    <property type="evidence" value="ECO:0007669"/>
    <property type="project" value="InterPro"/>
</dbReference>
<proteinExistence type="inferred from homology"/>
<evidence type="ECO:0000256" key="8">
    <source>
        <dbReference type="ARBA" id="ARBA00023121"/>
    </source>
</evidence>
<evidence type="ECO:0000256" key="6">
    <source>
        <dbReference type="ARBA" id="ARBA00022753"/>
    </source>
</evidence>
<dbReference type="RefSeq" id="XP_031550166.1">
    <property type="nucleotide sequence ID" value="XM_031694306.1"/>
</dbReference>
<evidence type="ECO:0000256" key="10">
    <source>
        <dbReference type="ARBA" id="ARBA00029433"/>
    </source>
</evidence>
<reference evidence="13" key="1">
    <citation type="submission" date="2025-08" db="UniProtKB">
        <authorList>
            <consortium name="RefSeq"/>
        </authorList>
    </citation>
    <scope>IDENTIFICATION</scope>
    <source>
        <tissue evidence="13">Tentacle</tissue>
    </source>
</reference>
<evidence type="ECO:0000313" key="12">
    <source>
        <dbReference type="Proteomes" id="UP000515163"/>
    </source>
</evidence>
<dbReference type="Pfam" id="PF00787">
    <property type="entry name" value="PX"/>
    <property type="match status" value="1"/>
</dbReference>
<feature type="domain" description="PX" evidence="11">
    <location>
        <begin position="52"/>
        <end position="173"/>
    </location>
</feature>
<protein>
    <submittedName>
        <fullName evidence="13">Sorting nexin-10-like</fullName>
    </submittedName>
</protein>
<evidence type="ECO:0000256" key="7">
    <source>
        <dbReference type="ARBA" id="ARBA00022927"/>
    </source>
</evidence>
<sequence length="274" mass="31541">MITSSKDLVDQNRYKQDLELVDRGITATLLRSYSKNTPNIKMTRSKKEPEFSIVHVEVINPRIHNCSRGRFVDYEIQIDTNNIAFSRKNSSVRRRYSDFIWLRNKLCTTEINGFASEFVVPNLPPKRLFGRFEPKFVHSRMQGLKDFLHKVLNRRKYLSFVGLHLFLQTELSVQKIEDYINGNFKENYTVEELVNLSESSQIEKALDSCTLKTCYNVVLSDFDAFVMVDCPQGDMEDVKSFHSASIASADSNTSINNSPTDNQECSACIYTSIK</sequence>
<dbReference type="InterPro" id="IPR001683">
    <property type="entry name" value="PX_dom"/>
</dbReference>
<dbReference type="PANTHER" id="PTHR46209:SF3">
    <property type="entry name" value="PX DOMAIN-CONTAINING PROTEIN"/>
    <property type="match status" value="1"/>
</dbReference>
<dbReference type="InterPro" id="IPR036871">
    <property type="entry name" value="PX_dom_sf"/>
</dbReference>
<dbReference type="Gene3D" id="3.30.1520.10">
    <property type="entry name" value="Phox-like domain"/>
    <property type="match status" value="1"/>
</dbReference>
<evidence type="ECO:0000256" key="9">
    <source>
        <dbReference type="ARBA" id="ARBA00023136"/>
    </source>
</evidence>
<evidence type="ECO:0000256" key="4">
    <source>
        <dbReference type="ARBA" id="ARBA00022448"/>
    </source>
</evidence>
<keyword evidence="7" id="KW-0653">Protein transport</keyword>
<organism evidence="12 13">
    <name type="scientific">Actinia tenebrosa</name>
    <name type="common">Australian red waratah sea anemone</name>
    <dbReference type="NCBI Taxonomy" id="6105"/>
    <lineage>
        <taxon>Eukaryota</taxon>
        <taxon>Metazoa</taxon>
        <taxon>Cnidaria</taxon>
        <taxon>Anthozoa</taxon>
        <taxon>Hexacorallia</taxon>
        <taxon>Actiniaria</taxon>
        <taxon>Actiniidae</taxon>
        <taxon>Actinia</taxon>
    </lineage>
</organism>
<comment type="subcellular location">
    <subcellularLocation>
        <location evidence="2">Cytoplasm</location>
    </subcellularLocation>
    <subcellularLocation>
        <location evidence="10">Endomembrane system</location>
        <topology evidence="10">Peripheral membrane protein</topology>
        <orientation evidence="10">Cytoplasmic side</orientation>
    </subcellularLocation>
    <subcellularLocation>
        <location evidence="1">Endosome</location>
    </subcellularLocation>
</comment>
<accession>A0A6P8H3Y6</accession>
<dbReference type="OrthoDB" id="5227681at2759"/>
<comment type="similarity">
    <text evidence="3">Belongs to the sorting nexin family.</text>
</comment>
<keyword evidence="8" id="KW-0446">Lipid-binding</keyword>
<dbReference type="InterPro" id="IPR043544">
    <property type="entry name" value="SNX10/11"/>
</dbReference>
<dbReference type="SMART" id="SM00312">
    <property type="entry name" value="PX"/>
    <property type="match status" value="1"/>
</dbReference>
<dbReference type="PROSITE" id="PS50195">
    <property type="entry name" value="PX"/>
    <property type="match status" value="1"/>
</dbReference>
<keyword evidence="4" id="KW-0813">Transport</keyword>
<evidence type="ECO:0000256" key="1">
    <source>
        <dbReference type="ARBA" id="ARBA00004177"/>
    </source>
</evidence>
<keyword evidence="6" id="KW-0967">Endosome</keyword>
<dbReference type="PANTHER" id="PTHR46209">
    <property type="entry name" value="PX DOMAIN-CONTAINING PROTEIN"/>
    <property type="match status" value="1"/>
</dbReference>
<evidence type="ECO:0000313" key="13">
    <source>
        <dbReference type="RefSeq" id="XP_031550166.1"/>
    </source>
</evidence>
<dbReference type="GO" id="GO:1901981">
    <property type="term" value="F:phosphatidylinositol phosphate binding"/>
    <property type="evidence" value="ECO:0007669"/>
    <property type="project" value="TreeGrafter"/>
</dbReference>
<name>A0A6P8H3Y6_ACTTE</name>
<keyword evidence="9" id="KW-0472">Membrane</keyword>
<evidence type="ECO:0000256" key="5">
    <source>
        <dbReference type="ARBA" id="ARBA00022490"/>
    </source>
</evidence>
<keyword evidence="5" id="KW-0963">Cytoplasm</keyword>
<dbReference type="GO" id="GO:0005768">
    <property type="term" value="C:endosome"/>
    <property type="evidence" value="ECO:0007669"/>
    <property type="project" value="UniProtKB-SubCell"/>
</dbReference>
<dbReference type="AlphaFoldDB" id="A0A6P8H3Y6"/>
<dbReference type="GeneID" id="116287622"/>